<reference evidence="6" key="1">
    <citation type="journal article" date="2011" name="Proc. Natl. Acad. Sci. U.S.A.">
        <title>Obligate biotrophy features unraveled by the genomic analysis of rust fungi.</title>
        <authorList>
            <person name="Duplessis S."/>
            <person name="Cuomo C.A."/>
            <person name="Lin Y.-C."/>
            <person name="Aerts A."/>
            <person name="Tisserant E."/>
            <person name="Veneault-Fourrey C."/>
            <person name="Joly D.L."/>
            <person name="Hacquard S."/>
            <person name="Amselem J."/>
            <person name="Cantarel B.L."/>
            <person name="Chiu R."/>
            <person name="Coutinho P.M."/>
            <person name="Feau N."/>
            <person name="Field M."/>
            <person name="Frey P."/>
            <person name="Gelhaye E."/>
            <person name="Goldberg J."/>
            <person name="Grabherr M.G."/>
            <person name="Kodira C.D."/>
            <person name="Kohler A."/>
            <person name="Kuees U."/>
            <person name="Lindquist E.A."/>
            <person name="Lucas S.M."/>
            <person name="Mago R."/>
            <person name="Mauceli E."/>
            <person name="Morin E."/>
            <person name="Murat C."/>
            <person name="Pangilinan J.L."/>
            <person name="Park R."/>
            <person name="Pearson M."/>
            <person name="Quesneville H."/>
            <person name="Rouhier N."/>
            <person name="Sakthikumar S."/>
            <person name="Salamov A.A."/>
            <person name="Schmutz J."/>
            <person name="Selles B."/>
            <person name="Shapiro H."/>
            <person name="Tanguay P."/>
            <person name="Tuskan G.A."/>
            <person name="Henrissat B."/>
            <person name="Van de Peer Y."/>
            <person name="Rouze P."/>
            <person name="Ellis J.G."/>
            <person name="Dodds P.N."/>
            <person name="Schein J.E."/>
            <person name="Zhong S."/>
            <person name="Hamelin R.C."/>
            <person name="Grigoriev I.V."/>
            <person name="Szabo L.J."/>
            <person name="Martin F."/>
        </authorList>
    </citation>
    <scope>NUCLEOTIDE SEQUENCE [LARGE SCALE GENOMIC DNA]</scope>
    <source>
        <strain evidence="6">98AG31 / pathotype 3-4-7</strain>
    </source>
</reference>
<dbReference type="GO" id="GO:0032259">
    <property type="term" value="P:methylation"/>
    <property type="evidence" value="ECO:0007669"/>
    <property type="project" value="UniProtKB-KW"/>
</dbReference>
<dbReference type="HOGENOM" id="CLU_049344_3_1_1"/>
<organism evidence="6">
    <name type="scientific">Melampsora larici-populina (strain 98AG31 / pathotype 3-4-7)</name>
    <name type="common">Poplar leaf rust fungus</name>
    <dbReference type="NCBI Taxonomy" id="747676"/>
    <lineage>
        <taxon>Eukaryota</taxon>
        <taxon>Fungi</taxon>
        <taxon>Dikarya</taxon>
        <taxon>Basidiomycota</taxon>
        <taxon>Pucciniomycotina</taxon>
        <taxon>Pucciniomycetes</taxon>
        <taxon>Pucciniales</taxon>
        <taxon>Melampsoraceae</taxon>
        <taxon>Melampsora</taxon>
    </lineage>
</organism>
<evidence type="ECO:0000313" key="6">
    <source>
        <dbReference type="Proteomes" id="UP000001072"/>
    </source>
</evidence>
<keyword evidence="2" id="KW-0489">Methyltransferase</keyword>
<dbReference type="Gene3D" id="3.40.50.150">
    <property type="entry name" value="Vaccinia Virus protein VP39"/>
    <property type="match status" value="1"/>
</dbReference>
<protein>
    <recommendedName>
        <fullName evidence="4">Methyltransferase type 11 domain-containing protein</fullName>
    </recommendedName>
</protein>
<sequence>MDDSNAHQTLANEAFSKSGASGLYDRARPTYPLQSINRILAHLPDHDANVVELGAGTGIFTRAILSNAKPGQIKNWNAIEPAAGMRESFMQSVKTYSAEGPSIGCDHGTFDCMESIQSEFADMVTAAQAWHWTGSDADFQEKCVKEVSRVLKPKGYFVLIWNLKDREACEWAGRIRDAYEVHEAGTPQYRLGLWKTLFQTKTFKESFKLLPPDEIPNQLKSNSKKNVDDSIDESIPTLTVTTQTPLTLDGLQARILSKSYITALDSDGQQKVKDELKSVWDHHIVGNPATEWIDEKTVKFPYVTHLYVLQKR</sequence>
<dbReference type="InterPro" id="IPR051052">
    <property type="entry name" value="Diverse_substrate_MTase"/>
</dbReference>
<dbReference type="FunCoup" id="F4R5D0">
    <property type="interactions" value="198"/>
</dbReference>
<dbReference type="RefSeq" id="XP_007404657.1">
    <property type="nucleotide sequence ID" value="XM_007404595.1"/>
</dbReference>
<accession>F4R5D0</accession>
<dbReference type="Pfam" id="PF08241">
    <property type="entry name" value="Methyltransf_11"/>
    <property type="match status" value="1"/>
</dbReference>
<comment type="similarity">
    <text evidence="1">Belongs to the methyltransferase superfamily.</text>
</comment>
<dbReference type="Proteomes" id="UP000001072">
    <property type="component" value="Unassembled WGS sequence"/>
</dbReference>
<dbReference type="InterPro" id="IPR013216">
    <property type="entry name" value="Methyltransf_11"/>
</dbReference>
<dbReference type="InParanoid" id="F4R5D0"/>
<evidence type="ECO:0000259" key="4">
    <source>
        <dbReference type="Pfam" id="PF08241"/>
    </source>
</evidence>
<dbReference type="CDD" id="cd02440">
    <property type="entry name" value="AdoMet_MTases"/>
    <property type="match status" value="1"/>
</dbReference>
<keyword evidence="6" id="KW-1185">Reference proteome</keyword>
<dbReference type="KEGG" id="mlr:MELLADRAFT_59189"/>
<keyword evidence="3" id="KW-0808">Transferase</keyword>
<dbReference type="VEuPathDB" id="FungiDB:MELLADRAFT_59189"/>
<proteinExistence type="inferred from homology"/>
<feature type="domain" description="Methyltransferase type 11" evidence="4">
    <location>
        <begin position="52"/>
        <end position="159"/>
    </location>
</feature>
<dbReference type="InterPro" id="IPR029063">
    <property type="entry name" value="SAM-dependent_MTases_sf"/>
</dbReference>
<dbReference type="eggNOG" id="KOG3010">
    <property type="taxonomic scope" value="Eukaryota"/>
</dbReference>
<dbReference type="AlphaFoldDB" id="F4R5D0"/>
<dbReference type="OrthoDB" id="66144at2759"/>
<gene>
    <name evidence="5" type="ORF">MELLADRAFT_59189</name>
</gene>
<dbReference type="SUPFAM" id="SSF53335">
    <property type="entry name" value="S-adenosyl-L-methionine-dependent methyltransferases"/>
    <property type="match status" value="1"/>
</dbReference>
<evidence type="ECO:0000256" key="2">
    <source>
        <dbReference type="ARBA" id="ARBA00022603"/>
    </source>
</evidence>
<evidence type="ECO:0000313" key="5">
    <source>
        <dbReference type="EMBL" id="EGG12282.1"/>
    </source>
</evidence>
<dbReference type="EMBL" id="GL883091">
    <property type="protein sequence ID" value="EGG12282.1"/>
    <property type="molecule type" value="Genomic_DNA"/>
</dbReference>
<dbReference type="PANTHER" id="PTHR44942">
    <property type="entry name" value="METHYLTRANSF_11 DOMAIN-CONTAINING PROTEIN"/>
    <property type="match status" value="1"/>
</dbReference>
<name>F4R5D0_MELLP</name>
<evidence type="ECO:0000256" key="1">
    <source>
        <dbReference type="ARBA" id="ARBA00008361"/>
    </source>
</evidence>
<evidence type="ECO:0000256" key="3">
    <source>
        <dbReference type="ARBA" id="ARBA00022679"/>
    </source>
</evidence>
<dbReference type="STRING" id="747676.F4R5D0"/>
<dbReference type="GeneID" id="18929299"/>
<dbReference type="PANTHER" id="PTHR44942:SF4">
    <property type="entry name" value="METHYLTRANSFERASE TYPE 11 DOMAIN-CONTAINING PROTEIN"/>
    <property type="match status" value="1"/>
</dbReference>
<dbReference type="GO" id="GO:0008757">
    <property type="term" value="F:S-adenosylmethionine-dependent methyltransferase activity"/>
    <property type="evidence" value="ECO:0007669"/>
    <property type="project" value="InterPro"/>
</dbReference>